<keyword evidence="1" id="KW-0812">Transmembrane</keyword>
<evidence type="ECO:0000313" key="3">
    <source>
        <dbReference type="Proteomes" id="UP001642484"/>
    </source>
</evidence>
<keyword evidence="3" id="KW-1185">Reference proteome</keyword>
<name>A0ABP0NR57_9DINO</name>
<accession>A0ABP0NR57</accession>
<feature type="transmembrane region" description="Helical" evidence="1">
    <location>
        <begin position="38"/>
        <end position="60"/>
    </location>
</feature>
<comment type="caution">
    <text evidence="2">The sequence shown here is derived from an EMBL/GenBank/DDBJ whole genome shotgun (WGS) entry which is preliminary data.</text>
</comment>
<keyword evidence="1" id="KW-1133">Transmembrane helix</keyword>
<keyword evidence="1" id="KW-0472">Membrane</keyword>
<sequence length="103" mass="11460">MSTTGPEGRVYQVSLTTQVPRRPVGATGPQDFLGLPPWALVGILVLFCLLCLGLPLLYWFRRQSNLRKEYIPREPPNVQGFVQEVVREATVSGALQQSHLGRS</sequence>
<dbReference type="EMBL" id="CAXAMN010022062">
    <property type="protein sequence ID" value="CAK9066044.1"/>
    <property type="molecule type" value="Genomic_DNA"/>
</dbReference>
<proteinExistence type="predicted"/>
<organism evidence="2 3">
    <name type="scientific">Durusdinium trenchii</name>
    <dbReference type="NCBI Taxonomy" id="1381693"/>
    <lineage>
        <taxon>Eukaryota</taxon>
        <taxon>Sar</taxon>
        <taxon>Alveolata</taxon>
        <taxon>Dinophyceae</taxon>
        <taxon>Suessiales</taxon>
        <taxon>Symbiodiniaceae</taxon>
        <taxon>Durusdinium</taxon>
    </lineage>
</organism>
<dbReference type="Proteomes" id="UP001642484">
    <property type="component" value="Unassembled WGS sequence"/>
</dbReference>
<evidence type="ECO:0000313" key="2">
    <source>
        <dbReference type="EMBL" id="CAK9066044.1"/>
    </source>
</evidence>
<reference evidence="2 3" key="1">
    <citation type="submission" date="2024-02" db="EMBL/GenBank/DDBJ databases">
        <authorList>
            <person name="Chen Y."/>
            <person name="Shah S."/>
            <person name="Dougan E. K."/>
            <person name="Thang M."/>
            <person name="Chan C."/>
        </authorList>
    </citation>
    <scope>NUCLEOTIDE SEQUENCE [LARGE SCALE GENOMIC DNA]</scope>
</reference>
<gene>
    <name evidence="2" type="ORF">CCMP2556_LOCUS32426</name>
</gene>
<evidence type="ECO:0000256" key="1">
    <source>
        <dbReference type="SAM" id="Phobius"/>
    </source>
</evidence>
<protein>
    <submittedName>
        <fullName evidence="2">Uncharacterized protein</fullName>
    </submittedName>
</protein>